<dbReference type="GO" id="GO:0006355">
    <property type="term" value="P:regulation of DNA-templated transcription"/>
    <property type="evidence" value="ECO:0007669"/>
    <property type="project" value="InterPro"/>
</dbReference>
<dbReference type="Gene3D" id="1.10.10.10">
    <property type="entry name" value="Winged helix-like DNA-binding domain superfamily/Winged helix DNA-binding domain"/>
    <property type="match status" value="1"/>
</dbReference>
<proteinExistence type="predicted"/>
<dbReference type="InterPro" id="IPR016032">
    <property type="entry name" value="Sig_transdc_resp-reg_C-effctor"/>
</dbReference>
<accession>A0A1H2FED0</accession>
<keyword evidence="2" id="KW-0238">DNA-binding</keyword>
<dbReference type="PROSITE" id="PS00622">
    <property type="entry name" value="HTH_LUXR_1"/>
    <property type="match status" value="1"/>
</dbReference>
<dbReference type="SUPFAM" id="SSF46894">
    <property type="entry name" value="C-terminal effector domain of the bipartite response regulators"/>
    <property type="match status" value="1"/>
</dbReference>
<dbReference type="InterPro" id="IPR036693">
    <property type="entry name" value="TF_LuxR_autoind-bd_dom_sf"/>
</dbReference>
<organism evidence="5 6">
    <name type="scientific">Pseudomonas orientalis</name>
    <dbReference type="NCBI Taxonomy" id="76758"/>
    <lineage>
        <taxon>Bacteria</taxon>
        <taxon>Pseudomonadati</taxon>
        <taxon>Pseudomonadota</taxon>
        <taxon>Gammaproteobacteria</taxon>
        <taxon>Pseudomonadales</taxon>
        <taxon>Pseudomonadaceae</taxon>
        <taxon>Pseudomonas</taxon>
    </lineage>
</organism>
<dbReference type="GO" id="GO:0003677">
    <property type="term" value="F:DNA binding"/>
    <property type="evidence" value="ECO:0007669"/>
    <property type="project" value="UniProtKB-KW"/>
</dbReference>
<evidence type="ECO:0000256" key="3">
    <source>
        <dbReference type="ARBA" id="ARBA00023163"/>
    </source>
</evidence>
<dbReference type="Gene3D" id="3.30.450.80">
    <property type="entry name" value="Transcription factor LuxR-like, autoinducer-binding domain"/>
    <property type="match status" value="1"/>
</dbReference>
<evidence type="ECO:0000313" key="6">
    <source>
        <dbReference type="Proteomes" id="UP000183653"/>
    </source>
</evidence>
<evidence type="ECO:0000259" key="4">
    <source>
        <dbReference type="PROSITE" id="PS50043"/>
    </source>
</evidence>
<dbReference type="PROSITE" id="PS50043">
    <property type="entry name" value="HTH_LUXR_2"/>
    <property type="match status" value="1"/>
</dbReference>
<dbReference type="InterPro" id="IPR005143">
    <property type="entry name" value="TF_LuxR_autoind-bd_dom"/>
</dbReference>
<protein>
    <submittedName>
        <fullName evidence="5">LuxR family transcriptional regulator</fullName>
    </submittedName>
</protein>
<reference evidence="5 6" key="1">
    <citation type="submission" date="2016-10" db="EMBL/GenBank/DDBJ databases">
        <authorList>
            <person name="Varghese N."/>
            <person name="Submissions S."/>
        </authorList>
    </citation>
    <scope>NUCLEOTIDE SEQUENCE [LARGE SCALE GENOMIC DNA]</scope>
    <source>
        <strain evidence="5 6">BS2775</strain>
    </source>
</reference>
<dbReference type="PANTHER" id="PTHR44688:SF16">
    <property type="entry name" value="DNA-BINDING TRANSCRIPTIONAL ACTIVATOR DEVR_DOSR"/>
    <property type="match status" value="1"/>
</dbReference>
<evidence type="ECO:0000313" key="5">
    <source>
        <dbReference type="EMBL" id="SDU05645.1"/>
    </source>
</evidence>
<dbReference type="InterPro" id="IPR000792">
    <property type="entry name" value="Tscrpt_reg_LuxR_C"/>
</dbReference>
<dbReference type="Pfam" id="PF00196">
    <property type="entry name" value="GerE"/>
    <property type="match status" value="1"/>
</dbReference>
<dbReference type="PANTHER" id="PTHR44688">
    <property type="entry name" value="DNA-BINDING TRANSCRIPTIONAL ACTIVATOR DEVR_DOSR"/>
    <property type="match status" value="1"/>
</dbReference>
<keyword evidence="3" id="KW-0804">Transcription</keyword>
<dbReference type="Proteomes" id="UP000183653">
    <property type="component" value="Chromosome I"/>
</dbReference>
<evidence type="ECO:0000256" key="1">
    <source>
        <dbReference type="ARBA" id="ARBA00023015"/>
    </source>
</evidence>
<dbReference type="SUPFAM" id="SSF75516">
    <property type="entry name" value="Pheromone-binding domain of LuxR-like quorum-sensing transcription factors"/>
    <property type="match status" value="1"/>
</dbReference>
<dbReference type="PRINTS" id="PR00038">
    <property type="entry name" value="HTHLUXR"/>
</dbReference>
<dbReference type="InterPro" id="IPR036388">
    <property type="entry name" value="WH-like_DNA-bd_sf"/>
</dbReference>
<dbReference type="RefSeq" id="WP_057723830.1">
    <property type="nucleotide sequence ID" value="NZ_JYLM01000005.1"/>
</dbReference>
<evidence type="ECO:0000256" key="2">
    <source>
        <dbReference type="ARBA" id="ARBA00023125"/>
    </source>
</evidence>
<keyword evidence="1" id="KW-0805">Transcription regulation</keyword>
<dbReference type="EMBL" id="LT629782">
    <property type="protein sequence ID" value="SDU05645.1"/>
    <property type="molecule type" value="Genomic_DNA"/>
</dbReference>
<feature type="domain" description="HTH luxR-type" evidence="4">
    <location>
        <begin position="169"/>
        <end position="234"/>
    </location>
</feature>
<keyword evidence="6" id="KW-1185">Reference proteome</keyword>
<dbReference type="SMART" id="SM00421">
    <property type="entry name" value="HTH_LUXR"/>
    <property type="match status" value="1"/>
</dbReference>
<dbReference type="Pfam" id="PF03472">
    <property type="entry name" value="Autoind_bind"/>
    <property type="match status" value="1"/>
</dbReference>
<dbReference type="CDD" id="cd06170">
    <property type="entry name" value="LuxR_C_like"/>
    <property type="match status" value="1"/>
</dbReference>
<sequence>MDTWKNDMWSIFELNMCEHSIFKKITAAAQQLGFDYCAYGLQLPLPLTAPKVVILDNYPDAWRDRYSAAQYVKHDPAVLHGRRTQAPLIWSASSFCHAPELWEEANAYGINVGWSQSHIDLVGASGMLSVSRSAQKLSPSERADIESKLIWLVSIAHSSLSRAITHRHRKEQDPCLTPREMEVLKWTADGKSASEISEILVVTKHTIDFHIKNAVHKLKACNKTAAVVRAAMLGLLT</sequence>
<dbReference type="OrthoDB" id="9774661at2"/>
<dbReference type="AlphaFoldDB" id="A0A1H2FED0"/>
<gene>
    <name evidence="5" type="ORF">SAMN04490197_2426</name>
</gene>
<name>A0A1H2FED0_9PSED</name>